<comment type="similarity">
    <text evidence="2">Belongs to the ric-3 family.</text>
</comment>
<comment type="subcellular location">
    <subcellularLocation>
        <location evidence="1">Endoplasmic reticulum membrane</location>
    </subcellularLocation>
</comment>
<name>A0ABP1QIH1_9HEXA</name>
<sequence>MRGEFYKRFIRFNFCDLFIQVDKMSTASEFGRGKTIFVLAIVIGCFAVLWPKIFYPMLTASISQTQGDNAGSVCCDVISLKDTNAYEVMNEICANIMRKEQMVQQQEEPRKKIPPVKVSTASLCRNEIKQTCGVDIIGLLKEDHSITMEYKKSLVQLRSFNTSYCIKLNYGVDVREIGLPRKFKGPESAPSHMRPERPFRPGPDMVHPALRERGRAIPTVNIPRRTIEREARPGPVPGMRPPVGGAGHIPSAPKGGGTMGIIMPMYTIGIVCFFLYTIMKILFKKNPEAEQLPPKPAPVVKDYGMDPEHRKFVMSEEYAEGSDRSLKEAFSKEDRDLGLRRRPSGGKSSARFYEDRRRLGNDKFKVCKLNLDFFVFYVETYSYYNHILLPFSPPPFNMDFIIYTILS</sequence>
<evidence type="ECO:0000256" key="8">
    <source>
        <dbReference type="SAM" id="Phobius"/>
    </source>
</evidence>
<evidence type="ECO:0000256" key="2">
    <source>
        <dbReference type="ARBA" id="ARBA00008538"/>
    </source>
</evidence>
<keyword evidence="3 8" id="KW-0812">Transmembrane</keyword>
<feature type="region of interest" description="Disordered" evidence="7">
    <location>
        <begin position="183"/>
        <end position="203"/>
    </location>
</feature>
<evidence type="ECO:0000313" key="11">
    <source>
        <dbReference type="Proteomes" id="UP001642540"/>
    </source>
</evidence>
<proteinExistence type="inferred from homology"/>
<evidence type="ECO:0000313" key="10">
    <source>
        <dbReference type="EMBL" id="CAL8103460.1"/>
    </source>
</evidence>
<keyword evidence="5 8" id="KW-1133">Transmembrane helix</keyword>
<dbReference type="PANTHER" id="PTHR21723:SF3">
    <property type="entry name" value="PROTEIN RIC-3"/>
    <property type="match status" value="1"/>
</dbReference>
<gene>
    <name evidence="10" type="ORF">ODALV1_LOCUS11454</name>
</gene>
<evidence type="ECO:0000256" key="3">
    <source>
        <dbReference type="ARBA" id="ARBA00022692"/>
    </source>
</evidence>
<evidence type="ECO:0000256" key="7">
    <source>
        <dbReference type="SAM" id="MobiDB-lite"/>
    </source>
</evidence>
<evidence type="ECO:0000259" key="9">
    <source>
        <dbReference type="Pfam" id="PF15361"/>
    </source>
</evidence>
<dbReference type="EMBL" id="CAXLJM020000034">
    <property type="protein sequence ID" value="CAL8103460.1"/>
    <property type="molecule type" value="Genomic_DNA"/>
</dbReference>
<dbReference type="Proteomes" id="UP001642540">
    <property type="component" value="Unassembled WGS sequence"/>
</dbReference>
<evidence type="ECO:0000256" key="4">
    <source>
        <dbReference type="ARBA" id="ARBA00022824"/>
    </source>
</evidence>
<keyword evidence="11" id="KW-1185">Reference proteome</keyword>
<dbReference type="Pfam" id="PF15361">
    <property type="entry name" value="RIC3"/>
    <property type="match status" value="1"/>
</dbReference>
<evidence type="ECO:0000256" key="6">
    <source>
        <dbReference type="ARBA" id="ARBA00023136"/>
    </source>
</evidence>
<feature type="domain" description="Resistance to inhibitors of cholinesterase protein 3 N-terminal" evidence="9">
    <location>
        <begin position="229"/>
        <end position="289"/>
    </location>
</feature>
<feature type="transmembrane region" description="Helical" evidence="8">
    <location>
        <begin position="259"/>
        <end position="278"/>
    </location>
</feature>
<feature type="transmembrane region" description="Helical" evidence="8">
    <location>
        <begin position="36"/>
        <end position="55"/>
    </location>
</feature>
<accession>A0ABP1QIH1</accession>
<keyword evidence="4" id="KW-0256">Endoplasmic reticulum</keyword>
<evidence type="ECO:0000256" key="1">
    <source>
        <dbReference type="ARBA" id="ARBA00004586"/>
    </source>
</evidence>
<comment type="caution">
    <text evidence="10">The sequence shown here is derived from an EMBL/GenBank/DDBJ whole genome shotgun (WGS) entry which is preliminary data.</text>
</comment>
<dbReference type="InterPro" id="IPR026160">
    <property type="entry name" value="Ric3"/>
</dbReference>
<protein>
    <recommendedName>
        <fullName evidence="9">Resistance to inhibitors of cholinesterase protein 3 N-terminal domain-containing protein</fullName>
    </recommendedName>
</protein>
<reference evidence="10 11" key="1">
    <citation type="submission" date="2024-08" db="EMBL/GenBank/DDBJ databases">
        <authorList>
            <person name="Cucini C."/>
            <person name="Frati F."/>
        </authorList>
    </citation>
    <scope>NUCLEOTIDE SEQUENCE [LARGE SCALE GENOMIC DNA]</scope>
</reference>
<dbReference type="PANTHER" id="PTHR21723">
    <property type="entry name" value="RESISTANCE TO INHIBITORS OF CHOLINESTERASE PROTEIN 3 RIC3"/>
    <property type="match status" value="1"/>
</dbReference>
<organism evidence="10 11">
    <name type="scientific">Orchesella dallaii</name>
    <dbReference type="NCBI Taxonomy" id="48710"/>
    <lineage>
        <taxon>Eukaryota</taxon>
        <taxon>Metazoa</taxon>
        <taxon>Ecdysozoa</taxon>
        <taxon>Arthropoda</taxon>
        <taxon>Hexapoda</taxon>
        <taxon>Collembola</taxon>
        <taxon>Entomobryomorpha</taxon>
        <taxon>Entomobryoidea</taxon>
        <taxon>Orchesellidae</taxon>
        <taxon>Orchesellinae</taxon>
        <taxon>Orchesella</taxon>
    </lineage>
</organism>
<evidence type="ECO:0000256" key="5">
    <source>
        <dbReference type="ARBA" id="ARBA00022989"/>
    </source>
</evidence>
<keyword evidence="6 8" id="KW-0472">Membrane</keyword>
<dbReference type="InterPro" id="IPR032763">
    <property type="entry name" value="RIC3_N"/>
</dbReference>